<comment type="caution">
    <text evidence="1">The sequence shown here is derived from an EMBL/GenBank/DDBJ whole genome shotgun (WGS) entry which is preliminary data.</text>
</comment>
<dbReference type="GO" id="GO:0006508">
    <property type="term" value="P:proteolysis"/>
    <property type="evidence" value="ECO:0007669"/>
    <property type="project" value="InterPro"/>
</dbReference>
<dbReference type="Gene3D" id="3.20.20.140">
    <property type="entry name" value="Metal-dependent hydrolases"/>
    <property type="match status" value="1"/>
</dbReference>
<sequence length="357" mass="38411">MPESDLPPVFDGHNDTLLQLLFGKFDDPVSAFLEGREGGHMDLPRMHAGGLAGGLFAVFVPPSGRKTRRKGPKREGLDYDMPLPEAIEQAAALPDALSMIALLVRIERASAGRFRICRSVADIRAAMDAGAIAAVLHFEGAEAIDPEFRALDVFYAAGLRSLGLVWSRPTLYAHGVPFRFPAGPDTGEGLTEKGRELVRACNARGIAVDLSHINERGFWDVAEISDAPLIASHSNAHVLCPHPRNLTDEQLAAVRDSGGIAGLNFGACFLRSDGKMNADTPVSTMVDHIDHMIGVMGEAHVGLGSDFDGASIPREIGDCAGLPALQRAMRERGHSEETIRLVSGENWLRVLERTWGG</sequence>
<reference evidence="1 2" key="1">
    <citation type="submission" date="2019-06" db="EMBL/GenBank/DDBJ databases">
        <authorList>
            <person name="Li M."/>
        </authorList>
    </citation>
    <scope>NUCLEOTIDE SEQUENCE [LARGE SCALE GENOMIC DNA]</scope>
    <source>
        <strain evidence="1 2">BGMRC6574</strain>
    </source>
</reference>
<accession>A0A506UHL9</accession>
<proteinExistence type="predicted"/>
<dbReference type="SUPFAM" id="SSF51556">
    <property type="entry name" value="Metallo-dependent hydrolases"/>
    <property type="match status" value="1"/>
</dbReference>
<dbReference type="GO" id="GO:0070573">
    <property type="term" value="F:metallodipeptidase activity"/>
    <property type="evidence" value="ECO:0007669"/>
    <property type="project" value="InterPro"/>
</dbReference>
<dbReference type="PROSITE" id="PS51365">
    <property type="entry name" value="RENAL_DIPEPTIDASE_2"/>
    <property type="match status" value="1"/>
</dbReference>
<keyword evidence="2" id="KW-1185">Reference proteome</keyword>
<dbReference type="InterPro" id="IPR008257">
    <property type="entry name" value="Pept_M19"/>
</dbReference>
<dbReference type="RefSeq" id="WP_141165117.1">
    <property type="nucleotide sequence ID" value="NZ_VHLH01000001.1"/>
</dbReference>
<dbReference type="AlphaFoldDB" id="A0A506UHL9"/>
<dbReference type="Proteomes" id="UP000320314">
    <property type="component" value="Unassembled WGS sequence"/>
</dbReference>
<dbReference type="Pfam" id="PF01244">
    <property type="entry name" value="Peptidase_M19"/>
    <property type="match status" value="1"/>
</dbReference>
<dbReference type="CDD" id="cd01301">
    <property type="entry name" value="rDP_like"/>
    <property type="match status" value="1"/>
</dbReference>
<dbReference type="PANTHER" id="PTHR10443">
    <property type="entry name" value="MICROSOMAL DIPEPTIDASE"/>
    <property type="match status" value="1"/>
</dbReference>
<dbReference type="OrthoDB" id="9804920at2"/>
<dbReference type="InterPro" id="IPR032466">
    <property type="entry name" value="Metal_Hydrolase"/>
</dbReference>
<dbReference type="EMBL" id="VHLH01000001">
    <property type="protein sequence ID" value="TPW32814.1"/>
    <property type="molecule type" value="Genomic_DNA"/>
</dbReference>
<protein>
    <submittedName>
        <fullName evidence="1">Membrane dipeptidase</fullName>
    </submittedName>
</protein>
<name>A0A506UHL9_9HYPH</name>
<evidence type="ECO:0000313" key="2">
    <source>
        <dbReference type="Proteomes" id="UP000320314"/>
    </source>
</evidence>
<evidence type="ECO:0000313" key="1">
    <source>
        <dbReference type="EMBL" id="TPW32814.1"/>
    </source>
</evidence>
<organism evidence="1 2">
    <name type="scientific">Pararhizobium mangrovi</name>
    <dbReference type="NCBI Taxonomy" id="2590452"/>
    <lineage>
        <taxon>Bacteria</taxon>
        <taxon>Pseudomonadati</taxon>
        <taxon>Pseudomonadota</taxon>
        <taxon>Alphaproteobacteria</taxon>
        <taxon>Hyphomicrobiales</taxon>
        <taxon>Rhizobiaceae</taxon>
        <taxon>Rhizobium/Agrobacterium group</taxon>
        <taxon>Pararhizobium</taxon>
    </lineage>
</organism>
<gene>
    <name evidence="1" type="ORF">FJU11_00900</name>
</gene>
<dbReference type="PANTHER" id="PTHR10443:SF12">
    <property type="entry name" value="DIPEPTIDASE"/>
    <property type="match status" value="1"/>
</dbReference>